<dbReference type="EMBL" id="JACGCI010000009">
    <property type="protein sequence ID" value="KAF6761828.1"/>
    <property type="molecule type" value="Genomic_DNA"/>
</dbReference>
<sequence>MDNPNMRKQKRMAITMSMPILRAWLGVKALVGVALPPIAPALLPTSLLPWAAFCTAQMHFLSITHRTQIQLRTHIWKVITSISVAAANSRLLFQTQEP</sequence>
<reference evidence="1 2" key="1">
    <citation type="submission" date="2020-07" db="EMBL/GenBank/DDBJ databases">
        <title>Comparative genomics of pyrophilous fungi reveals a link between fire events and developmental genes.</title>
        <authorList>
            <consortium name="DOE Joint Genome Institute"/>
            <person name="Steindorff A.S."/>
            <person name="Carver A."/>
            <person name="Calhoun S."/>
            <person name="Stillman K."/>
            <person name="Liu H."/>
            <person name="Lipzen A."/>
            <person name="Pangilinan J."/>
            <person name="Labutti K."/>
            <person name="Bruns T.D."/>
            <person name="Grigoriev I.V."/>
        </authorList>
    </citation>
    <scope>NUCLEOTIDE SEQUENCE [LARGE SCALE GENOMIC DNA]</scope>
    <source>
        <strain evidence="1 2">CBS 144469</strain>
    </source>
</reference>
<proteinExistence type="predicted"/>
<organism evidence="1 2">
    <name type="scientific">Ephemerocybe angulata</name>
    <dbReference type="NCBI Taxonomy" id="980116"/>
    <lineage>
        <taxon>Eukaryota</taxon>
        <taxon>Fungi</taxon>
        <taxon>Dikarya</taxon>
        <taxon>Basidiomycota</taxon>
        <taxon>Agaricomycotina</taxon>
        <taxon>Agaricomycetes</taxon>
        <taxon>Agaricomycetidae</taxon>
        <taxon>Agaricales</taxon>
        <taxon>Agaricineae</taxon>
        <taxon>Psathyrellaceae</taxon>
        <taxon>Ephemerocybe</taxon>
    </lineage>
</organism>
<dbReference type="AlphaFoldDB" id="A0A8H6ICR8"/>
<keyword evidence="2" id="KW-1185">Reference proteome</keyword>
<accession>A0A8H6ICR8</accession>
<dbReference type="Proteomes" id="UP000521943">
    <property type="component" value="Unassembled WGS sequence"/>
</dbReference>
<evidence type="ECO:0000313" key="2">
    <source>
        <dbReference type="Proteomes" id="UP000521943"/>
    </source>
</evidence>
<evidence type="ECO:0000313" key="1">
    <source>
        <dbReference type="EMBL" id="KAF6761828.1"/>
    </source>
</evidence>
<gene>
    <name evidence="1" type="ORF">DFP72DRAFT_879758</name>
</gene>
<protein>
    <submittedName>
        <fullName evidence="1">Uncharacterized protein</fullName>
    </submittedName>
</protein>
<name>A0A8H6ICR8_9AGAR</name>
<comment type="caution">
    <text evidence="1">The sequence shown here is derived from an EMBL/GenBank/DDBJ whole genome shotgun (WGS) entry which is preliminary data.</text>
</comment>